<dbReference type="OrthoDB" id="2873044at2"/>
<evidence type="ECO:0000313" key="2">
    <source>
        <dbReference type="Proteomes" id="UP000094463"/>
    </source>
</evidence>
<sequence length="200" mass="23508">MQKLILGCLLMAVLLSGCGNEGKEEESDQFPHNLVHEDFSYTSFDYPADWEVTAVSSNVRLSYRDEDNPEDNEYASVPYRYTFSFGERAPENDITEEDLEDYNEENALNEESMRQNYYHTSFENYGQLDISKNGFLRLLTDYENTEHWEVSGEEVLVLRDENQWIANWFSERNYYDLLVTNEAMIGSEQEFEGLLEMMIQ</sequence>
<dbReference type="RefSeq" id="WP_069366063.1">
    <property type="nucleotide sequence ID" value="NZ_CP012502.1"/>
</dbReference>
<evidence type="ECO:0000313" key="1">
    <source>
        <dbReference type="EMBL" id="AOM84157.1"/>
    </source>
</evidence>
<dbReference type="EMBL" id="CP012502">
    <property type="protein sequence ID" value="AOM84157.1"/>
    <property type="molecule type" value="Genomic_DNA"/>
</dbReference>
<dbReference type="KEGG" id="bbev:BBEV_2832"/>
<proteinExistence type="predicted"/>
<accession>A0A1D7QYS8</accession>
<dbReference type="STRING" id="632773.BBEV_2832"/>
<name>A0A1D7QYS8_9BACI</name>
<dbReference type="PROSITE" id="PS51257">
    <property type="entry name" value="PROKAR_LIPOPROTEIN"/>
    <property type="match status" value="1"/>
</dbReference>
<reference evidence="1 2" key="1">
    <citation type="submission" date="2015-08" db="EMBL/GenBank/DDBJ databases">
        <title>The complete genome sequence of Bacillus beveridgei MLTeJB.</title>
        <authorList>
            <person name="Hanson T.E."/>
            <person name="Mesa C."/>
            <person name="Basesman S.M."/>
            <person name="Oremland R.S."/>
        </authorList>
    </citation>
    <scope>NUCLEOTIDE SEQUENCE [LARGE SCALE GENOMIC DNA]</scope>
    <source>
        <strain evidence="1 2">MLTeJB</strain>
    </source>
</reference>
<organism evidence="1 2">
    <name type="scientific">Salisediminibacterium beveridgei</name>
    <dbReference type="NCBI Taxonomy" id="632773"/>
    <lineage>
        <taxon>Bacteria</taxon>
        <taxon>Bacillati</taxon>
        <taxon>Bacillota</taxon>
        <taxon>Bacilli</taxon>
        <taxon>Bacillales</taxon>
        <taxon>Bacillaceae</taxon>
        <taxon>Salisediminibacterium</taxon>
    </lineage>
</organism>
<dbReference type="Proteomes" id="UP000094463">
    <property type="component" value="Chromosome"/>
</dbReference>
<dbReference type="AlphaFoldDB" id="A0A1D7QYS8"/>
<evidence type="ECO:0008006" key="3">
    <source>
        <dbReference type="Google" id="ProtNLM"/>
    </source>
</evidence>
<keyword evidence="2" id="KW-1185">Reference proteome</keyword>
<protein>
    <recommendedName>
        <fullName evidence="3">DUF4367 domain-containing protein</fullName>
    </recommendedName>
</protein>
<gene>
    <name evidence="1" type="ORF">BBEV_2832</name>
</gene>